<protein>
    <submittedName>
        <fullName evidence="7">Zinc finger, AN1-type domain</fullName>
    </submittedName>
</protein>
<dbReference type="SMART" id="SM00154">
    <property type="entry name" value="ZnF_AN1"/>
    <property type="match status" value="2"/>
</dbReference>
<evidence type="ECO:0000259" key="6">
    <source>
        <dbReference type="PROSITE" id="PS51039"/>
    </source>
</evidence>
<keyword evidence="3" id="KW-0862">Zinc</keyword>
<dbReference type="PANTHER" id="PTHR14677">
    <property type="entry name" value="ARSENITE INDUCUBLE RNA ASSOCIATED PROTEIN AIP-1-RELATED"/>
    <property type="match status" value="1"/>
</dbReference>
<name>A0A9P6PZF1_9FUNG</name>
<feature type="domain" description="AN1-type" evidence="6">
    <location>
        <begin position="87"/>
        <end position="135"/>
    </location>
</feature>
<dbReference type="GO" id="GO:0008270">
    <property type="term" value="F:zinc ion binding"/>
    <property type="evidence" value="ECO:0007669"/>
    <property type="project" value="UniProtKB-KW"/>
</dbReference>
<sequence>MFNSYKIEEIPRERLKRKRTDPRARSNEVDQFEAESKTLARSLFTKKMRREHQKNYAEGIMDEYRTSKVCIYCFQKDNKQSAFMEFPAIGAHCDFTVCQSLDFLPFQCSFCSKTFCSHHRLPSDHACSQWSLEAHANSVQLCPRCDRLLLTPKKHDPATILKEHLDRACSLHLLPPVHSIAVQCARQNCRRRDRVVQTCPDCQQTFCLGHRHPTDHACPKIEERRLAAEVEQKKKSDIRDEMAKKFTGAVSTVSGATSTSPMTDAEKQAAAKAKSEAARAAIEEAKAKVAARNAATKSSTSPANSIIPGSKSLAAGSSAASTTTKVKKASRVVSLIKLKKIAKGEDKIPLSSRIYVYIRSPSFPQLDDKAVYIDKSWTVGRSMDKIVEWLKIAVPKNEPFVAEKRFSIFHAKESGDTPVILDMQERMQQLPQVESGDIFFLATADWTSAV</sequence>
<dbReference type="Pfam" id="PF01428">
    <property type="entry name" value="zf-AN1"/>
    <property type="match status" value="2"/>
</dbReference>
<dbReference type="InterPro" id="IPR000058">
    <property type="entry name" value="Znf_AN1"/>
</dbReference>
<feature type="region of interest" description="Disordered" evidence="5">
    <location>
        <begin position="293"/>
        <end position="314"/>
    </location>
</feature>
<reference evidence="7" key="1">
    <citation type="journal article" date="2020" name="Fungal Divers.">
        <title>Resolving the Mortierellaceae phylogeny through synthesis of multi-gene phylogenetics and phylogenomics.</title>
        <authorList>
            <person name="Vandepol N."/>
            <person name="Liber J."/>
            <person name="Desiro A."/>
            <person name="Na H."/>
            <person name="Kennedy M."/>
            <person name="Barry K."/>
            <person name="Grigoriev I.V."/>
            <person name="Miller A.N."/>
            <person name="O'Donnell K."/>
            <person name="Stajich J.E."/>
            <person name="Bonito G."/>
        </authorList>
    </citation>
    <scope>NUCLEOTIDE SEQUENCE</scope>
    <source>
        <strain evidence="7">KOD948</strain>
    </source>
</reference>
<dbReference type="PANTHER" id="PTHR14677:SF20">
    <property type="entry name" value="ZINC FINGER AN1-TYPE CONTAINING 2A-RELATED"/>
    <property type="match status" value="1"/>
</dbReference>
<dbReference type="AlphaFoldDB" id="A0A9P6PZF1"/>
<evidence type="ECO:0000256" key="3">
    <source>
        <dbReference type="ARBA" id="ARBA00022833"/>
    </source>
</evidence>
<keyword evidence="1" id="KW-0479">Metal-binding</keyword>
<dbReference type="InterPro" id="IPR035896">
    <property type="entry name" value="AN1-like_Znf"/>
</dbReference>
<dbReference type="Gene3D" id="4.10.1110.10">
    <property type="entry name" value="AN1-like Zinc finger"/>
    <property type="match status" value="2"/>
</dbReference>
<proteinExistence type="predicted"/>
<accession>A0A9P6PZF1</accession>
<keyword evidence="2 4" id="KW-0863">Zinc-finger</keyword>
<comment type="caution">
    <text evidence="7">The sequence shown here is derived from an EMBL/GenBank/DDBJ whole genome shotgun (WGS) entry which is preliminary data.</text>
</comment>
<evidence type="ECO:0000313" key="8">
    <source>
        <dbReference type="Proteomes" id="UP000726737"/>
    </source>
</evidence>
<evidence type="ECO:0000256" key="1">
    <source>
        <dbReference type="ARBA" id="ARBA00022723"/>
    </source>
</evidence>
<evidence type="ECO:0000256" key="4">
    <source>
        <dbReference type="PROSITE-ProRule" id="PRU00449"/>
    </source>
</evidence>
<keyword evidence="8" id="KW-1185">Reference proteome</keyword>
<dbReference type="EMBL" id="JAAAJA010000357">
    <property type="protein sequence ID" value="KAG0255289.1"/>
    <property type="molecule type" value="Genomic_DNA"/>
</dbReference>
<dbReference type="SUPFAM" id="SSF118310">
    <property type="entry name" value="AN1-like Zinc finger"/>
    <property type="match status" value="2"/>
</dbReference>
<evidence type="ECO:0000256" key="2">
    <source>
        <dbReference type="ARBA" id="ARBA00022771"/>
    </source>
</evidence>
<organism evidence="7 8">
    <name type="scientific">Mortierella polycephala</name>
    <dbReference type="NCBI Taxonomy" id="41804"/>
    <lineage>
        <taxon>Eukaryota</taxon>
        <taxon>Fungi</taxon>
        <taxon>Fungi incertae sedis</taxon>
        <taxon>Mucoromycota</taxon>
        <taxon>Mortierellomycotina</taxon>
        <taxon>Mortierellomycetes</taxon>
        <taxon>Mortierellales</taxon>
        <taxon>Mortierellaceae</taxon>
        <taxon>Mortierella</taxon>
    </lineage>
</organism>
<dbReference type="GO" id="GO:0005737">
    <property type="term" value="C:cytoplasm"/>
    <property type="evidence" value="ECO:0007669"/>
    <property type="project" value="TreeGrafter"/>
</dbReference>
<evidence type="ECO:0000256" key="5">
    <source>
        <dbReference type="SAM" id="MobiDB-lite"/>
    </source>
</evidence>
<dbReference type="OrthoDB" id="431929at2759"/>
<dbReference type="Proteomes" id="UP000726737">
    <property type="component" value="Unassembled WGS sequence"/>
</dbReference>
<dbReference type="Pfam" id="PF25327">
    <property type="entry name" value="UBL_ZFAND1"/>
    <property type="match status" value="1"/>
</dbReference>
<dbReference type="InterPro" id="IPR057358">
    <property type="entry name" value="UBL_ZFAND1-like"/>
</dbReference>
<dbReference type="PROSITE" id="PS51039">
    <property type="entry name" value="ZF_AN1"/>
    <property type="match status" value="2"/>
</dbReference>
<evidence type="ECO:0000313" key="7">
    <source>
        <dbReference type="EMBL" id="KAG0255289.1"/>
    </source>
</evidence>
<gene>
    <name evidence="7" type="primary">ZFAND2B_2</name>
    <name evidence="7" type="ORF">BG011_005220</name>
</gene>
<feature type="domain" description="AN1-type" evidence="6">
    <location>
        <begin position="178"/>
        <end position="226"/>
    </location>
</feature>